<organism evidence="2 3">
    <name type="scientific">Serratia fonticola</name>
    <dbReference type="NCBI Taxonomy" id="47917"/>
    <lineage>
        <taxon>Bacteria</taxon>
        <taxon>Pseudomonadati</taxon>
        <taxon>Pseudomonadota</taxon>
        <taxon>Gammaproteobacteria</taxon>
        <taxon>Enterobacterales</taxon>
        <taxon>Yersiniaceae</taxon>
        <taxon>Serratia</taxon>
    </lineage>
</organism>
<evidence type="ECO:0000313" key="2">
    <source>
        <dbReference type="EMBL" id="VEI70867.1"/>
    </source>
</evidence>
<name>A0A448ST50_SERFO</name>
<protein>
    <recommendedName>
        <fullName evidence="4">DUF4760 domain-containing protein</fullName>
    </recommendedName>
</protein>
<evidence type="ECO:0008006" key="4">
    <source>
        <dbReference type="Google" id="ProtNLM"/>
    </source>
</evidence>
<dbReference type="EMBL" id="LR134492">
    <property type="protein sequence ID" value="VEI70867.1"/>
    <property type="molecule type" value="Genomic_DNA"/>
</dbReference>
<proteinExistence type="predicted"/>
<sequence>MDADLIAYETMMATQDASIWAFWSMIAAAFTAAATCIAVFVAIRALTSWKAQARSQELKDFSLAVYNFHTAVIRGPEIKEGKDLDDFEFRQKMFVYESLDMVYKSTLSMHDLRLRGNASRIYSELCAIQTAYLDYEIEKKEADTKILQIRTTNALLISSY</sequence>
<dbReference type="AlphaFoldDB" id="A0A448ST50"/>
<keyword evidence="1" id="KW-1133">Transmembrane helix</keyword>
<dbReference type="RefSeq" id="WP_141132313.1">
    <property type="nucleotide sequence ID" value="NZ_JBEGWX010000022.1"/>
</dbReference>
<gene>
    <name evidence="2" type="ORF">NCTC13193_03144</name>
</gene>
<evidence type="ECO:0000313" key="3">
    <source>
        <dbReference type="Proteomes" id="UP000270487"/>
    </source>
</evidence>
<evidence type="ECO:0000256" key="1">
    <source>
        <dbReference type="SAM" id="Phobius"/>
    </source>
</evidence>
<dbReference type="Proteomes" id="UP000270487">
    <property type="component" value="Chromosome"/>
</dbReference>
<feature type="transmembrane region" description="Helical" evidence="1">
    <location>
        <begin position="20"/>
        <end position="46"/>
    </location>
</feature>
<reference evidence="2 3" key="1">
    <citation type="submission" date="2018-12" db="EMBL/GenBank/DDBJ databases">
        <authorList>
            <consortium name="Pathogen Informatics"/>
        </authorList>
    </citation>
    <scope>NUCLEOTIDE SEQUENCE [LARGE SCALE GENOMIC DNA]</scope>
    <source>
        <strain evidence="2 3">NCTC13193</strain>
    </source>
</reference>
<accession>A0A448ST50</accession>
<keyword evidence="1" id="KW-0472">Membrane</keyword>
<keyword evidence="1" id="KW-0812">Transmembrane</keyword>